<organism evidence="1 2">
    <name type="scientific">Linum tenue</name>
    <dbReference type="NCBI Taxonomy" id="586396"/>
    <lineage>
        <taxon>Eukaryota</taxon>
        <taxon>Viridiplantae</taxon>
        <taxon>Streptophyta</taxon>
        <taxon>Embryophyta</taxon>
        <taxon>Tracheophyta</taxon>
        <taxon>Spermatophyta</taxon>
        <taxon>Magnoliopsida</taxon>
        <taxon>eudicotyledons</taxon>
        <taxon>Gunneridae</taxon>
        <taxon>Pentapetalae</taxon>
        <taxon>rosids</taxon>
        <taxon>fabids</taxon>
        <taxon>Malpighiales</taxon>
        <taxon>Linaceae</taxon>
        <taxon>Linum</taxon>
    </lineage>
</organism>
<comment type="caution">
    <text evidence="1">The sequence shown here is derived from an EMBL/GenBank/DDBJ whole genome shotgun (WGS) entry which is preliminary data.</text>
</comment>
<dbReference type="Proteomes" id="UP001154282">
    <property type="component" value="Unassembled WGS sequence"/>
</dbReference>
<protein>
    <submittedName>
        <fullName evidence="1">Uncharacterized protein</fullName>
    </submittedName>
</protein>
<name>A0AAV0NT32_9ROSI</name>
<dbReference type="AlphaFoldDB" id="A0AAV0NT32"/>
<reference evidence="1" key="1">
    <citation type="submission" date="2022-08" db="EMBL/GenBank/DDBJ databases">
        <authorList>
            <person name="Gutierrez-Valencia J."/>
        </authorList>
    </citation>
    <scope>NUCLEOTIDE SEQUENCE</scope>
</reference>
<evidence type="ECO:0000313" key="1">
    <source>
        <dbReference type="EMBL" id="CAI0461411.1"/>
    </source>
</evidence>
<dbReference type="EMBL" id="CAMGYJ010000008">
    <property type="protein sequence ID" value="CAI0461411.1"/>
    <property type="molecule type" value="Genomic_DNA"/>
</dbReference>
<gene>
    <name evidence="1" type="ORF">LITE_LOCUS34917</name>
</gene>
<sequence>MQKKNIQDGKQKVLGANFDTKGKREMVATLFKANV</sequence>
<proteinExistence type="predicted"/>
<keyword evidence="2" id="KW-1185">Reference proteome</keyword>
<accession>A0AAV0NT32</accession>
<evidence type="ECO:0000313" key="2">
    <source>
        <dbReference type="Proteomes" id="UP001154282"/>
    </source>
</evidence>